<protein>
    <submittedName>
        <fullName evidence="1">Uncharacterized protein</fullName>
    </submittedName>
</protein>
<sequence length="71" mass="8298">MLEMGDLLKNMRGMCINTKKPNLTFMRNSTQILSAKIYTFILHLQINHTNFQIYFFTNEFKGLFVSDSVST</sequence>
<reference evidence="1 2" key="1">
    <citation type="submission" date="2018-03" db="EMBL/GenBank/DDBJ databases">
        <title>Genomic Encyclopedia of Archaeal and Bacterial Type Strains, Phase II (KMG-II): from individual species to whole genera.</title>
        <authorList>
            <person name="Goeker M."/>
        </authorList>
    </citation>
    <scope>NUCLEOTIDE SEQUENCE [LARGE SCALE GENOMIC DNA]</scope>
    <source>
        <strain evidence="1 2">DSM 100214</strain>
    </source>
</reference>
<dbReference type="AlphaFoldDB" id="A0A2V3PLM6"/>
<proteinExistence type="predicted"/>
<name>A0A2V3PLM6_9BACT</name>
<evidence type="ECO:0000313" key="1">
    <source>
        <dbReference type="EMBL" id="PXV62628.1"/>
    </source>
</evidence>
<evidence type="ECO:0000313" key="2">
    <source>
        <dbReference type="Proteomes" id="UP000247973"/>
    </source>
</evidence>
<gene>
    <name evidence="1" type="ORF">CLV62_11815</name>
</gene>
<dbReference type="Proteomes" id="UP000247973">
    <property type="component" value="Unassembled WGS sequence"/>
</dbReference>
<comment type="caution">
    <text evidence="1">The sequence shown here is derived from an EMBL/GenBank/DDBJ whole genome shotgun (WGS) entry which is preliminary data.</text>
</comment>
<dbReference type="EMBL" id="QICL01000018">
    <property type="protein sequence ID" value="PXV62628.1"/>
    <property type="molecule type" value="Genomic_DNA"/>
</dbReference>
<organism evidence="1 2">
    <name type="scientific">Dysgonomonas alginatilytica</name>
    <dbReference type="NCBI Taxonomy" id="1605892"/>
    <lineage>
        <taxon>Bacteria</taxon>
        <taxon>Pseudomonadati</taxon>
        <taxon>Bacteroidota</taxon>
        <taxon>Bacteroidia</taxon>
        <taxon>Bacteroidales</taxon>
        <taxon>Dysgonomonadaceae</taxon>
        <taxon>Dysgonomonas</taxon>
    </lineage>
</organism>
<accession>A0A2V3PLM6</accession>
<keyword evidence="2" id="KW-1185">Reference proteome</keyword>